<reference evidence="2 3" key="1">
    <citation type="submission" date="2019-09" db="EMBL/GenBank/DDBJ databases">
        <title>Draft genome sequence of the thermophilic Saccharopolyspora hirsuta VKM Ac-666T.</title>
        <authorList>
            <person name="Lobastova T.G."/>
            <person name="Fokina V."/>
            <person name="Bragin E.Y."/>
            <person name="Shtratnikova V.Y."/>
            <person name="Starodumova I.P."/>
            <person name="Tarlachkov S.V."/>
            <person name="Donova M.V."/>
        </authorList>
    </citation>
    <scope>NUCLEOTIDE SEQUENCE [LARGE SCALE GENOMIC DNA]</scope>
    <source>
        <strain evidence="2 3">VKM Ac-666</strain>
    </source>
</reference>
<keyword evidence="1" id="KW-0732">Signal</keyword>
<protein>
    <recommendedName>
        <fullName evidence="4">Secreted protein</fullName>
    </recommendedName>
</protein>
<accession>A0A5M7BUQ9</accession>
<evidence type="ECO:0000313" key="3">
    <source>
        <dbReference type="Proteomes" id="UP000323946"/>
    </source>
</evidence>
<dbReference type="EMBL" id="VWPH01000011">
    <property type="protein sequence ID" value="KAA5830105.1"/>
    <property type="molecule type" value="Genomic_DNA"/>
</dbReference>
<feature type="chain" id="PRO_5024361003" description="Secreted protein" evidence="1">
    <location>
        <begin position="28"/>
        <end position="79"/>
    </location>
</feature>
<dbReference type="AlphaFoldDB" id="A0A5M7BUQ9"/>
<evidence type="ECO:0008006" key="4">
    <source>
        <dbReference type="Google" id="ProtNLM"/>
    </source>
</evidence>
<comment type="caution">
    <text evidence="2">The sequence shown here is derived from an EMBL/GenBank/DDBJ whole genome shotgun (WGS) entry which is preliminary data.</text>
</comment>
<name>A0A5M7BUQ9_SACHI</name>
<sequence>MQIRKIATTVALCAAGMSVLGAGSALAEGWHNEIWGTNLTEQDCHARMNEAIKNPNVGGAICEDGNHDGKYELTVSVRN</sequence>
<organism evidence="2 3">
    <name type="scientific">Saccharopolyspora hirsuta</name>
    <dbReference type="NCBI Taxonomy" id="1837"/>
    <lineage>
        <taxon>Bacteria</taxon>
        <taxon>Bacillati</taxon>
        <taxon>Actinomycetota</taxon>
        <taxon>Actinomycetes</taxon>
        <taxon>Pseudonocardiales</taxon>
        <taxon>Pseudonocardiaceae</taxon>
        <taxon>Saccharopolyspora</taxon>
    </lineage>
</organism>
<feature type="signal peptide" evidence="1">
    <location>
        <begin position="1"/>
        <end position="27"/>
    </location>
</feature>
<keyword evidence="3" id="KW-1185">Reference proteome</keyword>
<dbReference type="Proteomes" id="UP000323946">
    <property type="component" value="Unassembled WGS sequence"/>
</dbReference>
<dbReference type="OrthoDB" id="9898819at2"/>
<dbReference type="RefSeq" id="WP_150068959.1">
    <property type="nucleotide sequence ID" value="NZ_JBEPDJ010000004.1"/>
</dbReference>
<evidence type="ECO:0000256" key="1">
    <source>
        <dbReference type="SAM" id="SignalP"/>
    </source>
</evidence>
<evidence type="ECO:0000313" key="2">
    <source>
        <dbReference type="EMBL" id="KAA5830105.1"/>
    </source>
</evidence>
<proteinExistence type="predicted"/>
<gene>
    <name evidence="2" type="ORF">F1721_23695</name>
</gene>